<dbReference type="InterPro" id="IPR011009">
    <property type="entry name" value="Kinase-like_dom_sf"/>
</dbReference>
<dbReference type="PANTHER" id="PTHR11012">
    <property type="entry name" value="PROTEIN KINASE-LIKE DOMAIN-CONTAINING"/>
    <property type="match status" value="1"/>
</dbReference>
<dbReference type="OrthoDB" id="191037at2759"/>
<gene>
    <name evidence="2" type="ORF">CHIRRI_LOCUS4942</name>
</gene>
<proteinExistence type="predicted"/>
<dbReference type="Gene3D" id="3.90.1200.10">
    <property type="match status" value="1"/>
</dbReference>
<sequence>MSVSRDDQSDAFLNSDALGDEFFCSIVERRLNIPRDSFKIRLVLFSPAIGKNENFVSVVYRAKIKIEVLETHERKCVDVIIKALLTTLEEFKKFSVFPRERFIYEDIIASFEKIWLERANEVVEFGPACIKVETDPYEIIVMDDLKASGYQMLDRKVGLTAAQTKLALTKLAKFHAASAVRYQKDGMIRDFLDRSASLTPEMVTEDSAFGKSFITIYNGFLESIRKYGDCDFYADKIARWDRNHLLTSWITVAKPMRCGLNVLAHGDFWLNNMMFKSNESNEPESVLMLDFQGSSWAGPALDLHYFVASSVHDDVKISCYDEFIKHYYDQFTESLVQLKYDQHIPSLDELYDDLTDKARMAAGAMLMIMFVTKYDCPEEINMEDFMTSDKKSPEFFDRIYGNENYKKAVKSWLPFMDERGYLDSMLPDDQNKNLIN</sequence>
<evidence type="ECO:0000313" key="3">
    <source>
        <dbReference type="Proteomes" id="UP001153620"/>
    </source>
</evidence>
<dbReference type="Proteomes" id="UP001153620">
    <property type="component" value="Chromosome 2"/>
</dbReference>
<keyword evidence="3" id="KW-1185">Reference proteome</keyword>
<dbReference type="PANTHER" id="PTHR11012:SF56">
    <property type="entry name" value="CHK KINASE-LIKE DOMAIN-CONTAINING PROTEIN-RELATED"/>
    <property type="match status" value="1"/>
</dbReference>
<evidence type="ECO:0000259" key="1">
    <source>
        <dbReference type="SMART" id="SM00587"/>
    </source>
</evidence>
<dbReference type="Pfam" id="PF02958">
    <property type="entry name" value="EcKL"/>
    <property type="match status" value="1"/>
</dbReference>
<feature type="domain" description="CHK kinase-like" evidence="1">
    <location>
        <begin position="140"/>
        <end position="337"/>
    </location>
</feature>
<name>A0A9N9WQM0_9DIPT</name>
<organism evidence="2 3">
    <name type="scientific">Chironomus riparius</name>
    <dbReference type="NCBI Taxonomy" id="315576"/>
    <lineage>
        <taxon>Eukaryota</taxon>
        <taxon>Metazoa</taxon>
        <taxon>Ecdysozoa</taxon>
        <taxon>Arthropoda</taxon>
        <taxon>Hexapoda</taxon>
        <taxon>Insecta</taxon>
        <taxon>Pterygota</taxon>
        <taxon>Neoptera</taxon>
        <taxon>Endopterygota</taxon>
        <taxon>Diptera</taxon>
        <taxon>Nematocera</taxon>
        <taxon>Chironomoidea</taxon>
        <taxon>Chironomidae</taxon>
        <taxon>Chironominae</taxon>
        <taxon>Chironomus</taxon>
    </lineage>
</organism>
<reference evidence="2" key="1">
    <citation type="submission" date="2022-01" db="EMBL/GenBank/DDBJ databases">
        <authorList>
            <person name="King R."/>
        </authorList>
    </citation>
    <scope>NUCLEOTIDE SEQUENCE</scope>
</reference>
<accession>A0A9N9WQM0</accession>
<protein>
    <recommendedName>
        <fullName evidence="1">CHK kinase-like domain-containing protein</fullName>
    </recommendedName>
</protein>
<dbReference type="SMART" id="SM00587">
    <property type="entry name" value="CHK"/>
    <property type="match status" value="1"/>
</dbReference>
<evidence type="ECO:0000313" key="2">
    <source>
        <dbReference type="EMBL" id="CAG9802026.1"/>
    </source>
</evidence>
<dbReference type="InterPro" id="IPR004119">
    <property type="entry name" value="EcKL"/>
</dbReference>
<dbReference type="InterPro" id="IPR015897">
    <property type="entry name" value="CHK_kinase-like"/>
</dbReference>
<dbReference type="AlphaFoldDB" id="A0A9N9WQM0"/>
<reference evidence="2" key="2">
    <citation type="submission" date="2022-10" db="EMBL/GenBank/DDBJ databases">
        <authorList>
            <consortium name="ENA_rothamsted_submissions"/>
            <consortium name="culmorum"/>
            <person name="King R."/>
        </authorList>
    </citation>
    <scope>NUCLEOTIDE SEQUENCE</scope>
</reference>
<dbReference type="EMBL" id="OU895878">
    <property type="protein sequence ID" value="CAG9802026.1"/>
    <property type="molecule type" value="Genomic_DNA"/>
</dbReference>
<dbReference type="SUPFAM" id="SSF56112">
    <property type="entry name" value="Protein kinase-like (PK-like)"/>
    <property type="match status" value="1"/>
</dbReference>